<reference evidence="12" key="2">
    <citation type="submission" date="2025-08" db="UniProtKB">
        <authorList>
            <consortium name="Ensembl"/>
        </authorList>
    </citation>
    <scope>IDENTIFICATION</scope>
</reference>
<comment type="subcellular location">
    <subcellularLocation>
        <location evidence="1">Cytoplasm</location>
    </subcellularLocation>
</comment>
<dbReference type="Gene3D" id="3.30.160.60">
    <property type="entry name" value="Classic Zinc Finger"/>
    <property type="match status" value="2"/>
</dbReference>
<accession>W5MRE9</accession>
<proteinExistence type="inferred from homology"/>
<dbReference type="SUPFAM" id="SSF57850">
    <property type="entry name" value="RING/U-box"/>
    <property type="match status" value="2"/>
</dbReference>
<dbReference type="GO" id="GO:0061630">
    <property type="term" value="F:ubiquitin protein ligase activity"/>
    <property type="evidence" value="ECO:0000318"/>
    <property type="project" value="GO_Central"/>
</dbReference>
<evidence type="ECO:0000256" key="7">
    <source>
        <dbReference type="PROSITE-ProRule" id="PRU00024"/>
    </source>
</evidence>
<organism evidence="12 13">
    <name type="scientific">Lepisosteus oculatus</name>
    <name type="common">Spotted gar</name>
    <dbReference type="NCBI Taxonomy" id="7918"/>
    <lineage>
        <taxon>Eukaryota</taxon>
        <taxon>Metazoa</taxon>
        <taxon>Chordata</taxon>
        <taxon>Craniata</taxon>
        <taxon>Vertebrata</taxon>
        <taxon>Euteleostomi</taxon>
        <taxon>Actinopterygii</taxon>
        <taxon>Neopterygii</taxon>
        <taxon>Holostei</taxon>
        <taxon>Semionotiformes</taxon>
        <taxon>Lepisosteidae</taxon>
        <taxon>Lepisosteus</taxon>
    </lineage>
</organism>
<dbReference type="Pfam" id="PF00622">
    <property type="entry name" value="SPRY"/>
    <property type="match status" value="1"/>
</dbReference>
<dbReference type="GO" id="GO:0005737">
    <property type="term" value="C:cytoplasm"/>
    <property type="evidence" value="ECO:0000318"/>
    <property type="project" value="GO_Central"/>
</dbReference>
<dbReference type="InterPro" id="IPR027370">
    <property type="entry name" value="Znf-RING_euk"/>
</dbReference>
<dbReference type="Ensembl" id="ENSLOCT00000010974.1">
    <property type="protein sequence ID" value="ENSLOCP00000010958.1"/>
    <property type="gene ID" value="ENSLOCG00000008984.1"/>
</dbReference>
<dbReference type="InterPro" id="IPR000315">
    <property type="entry name" value="Znf_B-box"/>
</dbReference>
<dbReference type="eggNOG" id="KOG2177">
    <property type="taxonomic scope" value="Eukaryota"/>
</dbReference>
<dbReference type="PROSITE" id="PS50188">
    <property type="entry name" value="B302_SPRY"/>
    <property type="match status" value="1"/>
</dbReference>
<dbReference type="InterPro" id="IPR013083">
    <property type="entry name" value="Znf_RING/FYVE/PHD"/>
</dbReference>
<dbReference type="SMART" id="SM00336">
    <property type="entry name" value="BBOX"/>
    <property type="match status" value="2"/>
</dbReference>
<feature type="domain" description="B box-type" evidence="10">
    <location>
        <begin position="76"/>
        <end position="117"/>
    </location>
</feature>
<dbReference type="InterPro" id="IPR003877">
    <property type="entry name" value="SPRY_dom"/>
</dbReference>
<dbReference type="InterPro" id="IPR017907">
    <property type="entry name" value="Znf_RING_CS"/>
</dbReference>
<dbReference type="PANTHER" id="PTHR24103">
    <property type="entry name" value="E3 UBIQUITIN-PROTEIN LIGASE TRIM"/>
    <property type="match status" value="1"/>
</dbReference>
<evidence type="ECO:0000259" key="10">
    <source>
        <dbReference type="PROSITE" id="PS50119"/>
    </source>
</evidence>
<sequence>DELSCPVCYEIFRDPVVLSCSHSFCKVCLEQQWEQNSSWECPYCRTISKDKPPVSLSLKKLCEAFLQERSQKSPGESEMLCSLHNEKLKLFCLDDKDPVCFICHTSRKHRNHEFCPLEEAVVDCRENLSVELKTLQKKLKTFNKVKQTFDQTTEHIKSQTQLTKTLITEEFDKLHQFLRDEEAARIAALKEEEEQKSQMMKKKTDSLTREISSLSDTIRAIEKEMGAEDISFLQNYKHTRHSLNATPMINDPEGVSGALININIQLKKCQTTSVSVLKEYCDIMFKKILLKKKGLKLQSRTYIITEEMAEKYSLLEENITCSVCKDIYKDPIVLTCSHSFCKNCMEKYWELKGSQECPLCREFIKTQPHASLCLRNLCEAFTKERSQKPPTGSEVLCSLHSEKLKLVCMDDEEPICVVCQTSINHKNHELRPLEEALKDFKEDLNTALEPLQKKLETFCKVKQACNQTAEHIKMQTQQTERQIKEEFEKLQQFLLNEEAARIDALREEEEQKSQIMKENLESLTREISSLSDTIRTIKQEMGTEDIQFLQNLKMKSLDLTQCTLLDPEEVSGALIDVAKHLGSLKYRVWEKMLGIVQYTPVTLDPITANPHLSLSEDLTSVRYSAEKQQLPMNLERFDEHYCVLGFEGFTSGRHCWDVEVGDTTYWLLGVSKESINRKGLMTLSPERGFWAIWHWEGSYSTLTSPGMRLTLKRKPQKIRVQLDYERGEVSFSDPSDGTPIHTFKDTFTERVFPVFSPGVGFIPLRICPVKVSLMVVSNIG</sequence>
<dbReference type="Pfam" id="PF13765">
    <property type="entry name" value="PRY"/>
    <property type="match status" value="1"/>
</dbReference>
<feature type="domain" description="RING-type" evidence="9">
    <location>
        <begin position="5"/>
        <end position="45"/>
    </location>
</feature>
<keyword evidence="3" id="KW-0963">Cytoplasm</keyword>
<dbReference type="InterPro" id="IPR006574">
    <property type="entry name" value="PRY"/>
</dbReference>
<dbReference type="InterPro" id="IPR001841">
    <property type="entry name" value="Znf_RING"/>
</dbReference>
<feature type="coiled-coil region" evidence="8">
    <location>
        <begin position="190"/>
        <end position="224"/>
    </location>
</feature>
<dbReference type="Gene3D" id="3.30.40.10">
    <property type="entry name" value="Zinc/RING finger domain, C3HC4 (zinc finger)"/>
    <property type="match status" value="2"/>
</dbReference>
<keyword evidence="6" id="KW-0862">Zinc</keyword>
<keyword evidence="4" id="KW-0479">Metal-binding</keyword>
<dbReference type="Bgee" id="ENSLOCG00000008984">
    <property type="expression patterns" value="Expressed in pharyngeal gill and 3 other cell types or tissues"/>
</dbReference>
<evidence type="ECO:0000256" key="8">
    <source>
        <dbReference type="SAM" id="Coils"/>
    </source>
</evidence>
<keyword evidence="8" id="KW-0175">Coiled coil</keyword>
<feature type="domain" description="B box-type" evidence="10">
    <location>
        <begin position="392"/>
        <end position="433"/>
    </location>
</feature>
<evidence type="ECO:0000256" key="2">
    <source>
        <dbReference type="ARBA" id="ARBA00008518"/>
    </source>
</evidence>
<dbReference type="SMART" id="SM00589">
    <property type="entry name" value="PRY"/>
    <property type="match status" value="1"/>
</dbReference>
<dbReference type="InterPro" id="IPR003879">
    <property type="entry name" value="Butyrophylin_SPRY"/>
</dbReference>
<dbReference type="FunCoup" id="W5MRE9">
    <property type="interactions" value="163"/>
</dbReference>
<evidence type="ECO:0000313" key="12">
    <source>
        <dbReference type="Ensembl" id="ENSLOCP00000010958.1"/>
    </source>
</evidence>
<dbReference type="Proteomes" id="UP000018468">
    <property type="component" value="Linkage group LG6"/>
</dbReference>
<name>W5MRE9_LEPOC</name>
<dbReference type="OMA" id="HEIWGLQ"/>
<keyword evidence="5 7" id="KW-0863">Zinc-finger</keyword>
<protein>
    <submittedName>
        <fullName evidence="12">Zinc-binding protein A33-like</fullName>
    </submittedName>
</protein>
<dbReference type="SMART" id="SM00449">
    <property type="entry name" value="SPRY"/>
    <property type="match status" value="1"/>
</dbReference>
<evidence type="ECO:0000259" key="9">
    <source>
        <dbReference type="PROSITE" id="PS50089"/>
    </source>
</evidence>
<dbReference type="SUPFAM" id="SSF49899">
    <property type="entry name" value="Concanavalin A-like lectins/glucanases"/>
    <property type="match status" value="1"/>
</dbReference>
<keyword evidence="13" id="KW-1185">Reference proteome</keyword>
<feature type="domain" description="RING-type" evidence="9">
    <location>
        <begin position="321"/>
        <end position="361"/>
    </location>
</feature>
<dbReference type="GO" id="GO:0008270">
    <property type="term" value="F:zinc ion binding"/>
    <property type="evidence" value="ECO:0007669"/>
    <property type="project" value="UniProtKB-KW"/>
</dbReference>
<dbReference type="InParanoid" id="W5MRE9"/>
<dbReference type="SMART" id="SM00184">
    <property type="entry name" value="RING"/>
    <property type="match status" value="2"/>
</dbReference>
<dbReference type="InterPro" id="IPR013320">
    <property type="entry name" value="ConA-like_dom_sf"/>
</dbReference>
<dbReference type="FunFam" id="2.60.120.920:FF:000004">
    <property type="entry name" value="Butyrophilin subfamily 1 member A1"/>
    <property type="match status" value="1"/>
</dbReference>
<dbReference type="AlphaFoldDB" id="W5MRE9"/>
<dbReference type="EMBL" id="AHAT01007506">
    <property type="status" value="NOT_ANNOTATED_CDS"/>
    <property type="molecule type" value="Genomic_DNA"/>
</dbReference>
<dbReference type="Pfam" id="PF00643">
    <property type="entry name" value="zf-B_box"/>
    <property type="match status" value="2"/>
</dbReference>
<dbReference type="InterPro" id="IPR001870">
    <property type="entry name" value="B30.2/SPRY"/>
</dbReference>
<dbReference type="InterPro" id="IPR050143">
    <property type="entry name" value="TRIM/RBCC"/>
</dbReference>
<dbReference type="PRINTS" id="PR01407">
    <property type="entry name" value="BUTYPHLNCDUF"/>
</dbReference>
<evidence type="ECO:0000256" key="1">
    <source>
        <dbReference type="ARBA" id="ARBA00004496"/>
    </source>
</evidence>
<evidence type="ECO:0000313" key="13">
    <source>
        <dbReference type="Proteomes" id="UP000018468"/>
    </source>
</evidence>
<feature type="coiled-coil region" evidence="8">
    <location>
        <begin position="495"/>
        <end position="540"/>
    </location>
</feature>
<feature type="domain" description="B30.2/SPRY" evidence="11">
    <location>
        <begin position="581"/>
        <end position="773"/>
    </location>
</feature>
<dbReference type="GO" id="GO:0045087">
    <property type="term" value="P:innate immune response"/>
    <property type="evidence" value="ECO:0000318"/>
    <property type="project" value="GO_Central"/>
</dbReference>
<dbReference type="GeneTree" id="ENSGT00970000193390"/>
<dbReference type="PROSITE" id="PS50089">
    <property type="entry name" value="ZF_RING_2"/>
    <property type="match status" value="2"/>
</dbReference>
<dbReference type="HOGENOM" id="CLU_359258_0_0_1"/>
<evidence type="ECO:0000256" key="4">
    <source>
        <dbReference type="ARBA" id="ARBA00022723"/>
    </source>
</evidence>
<evidence type="ECO:0000259" key="11">
    <source>
        <dbReference type="PROSITE" id="PS50188"/>
    </source>
</evidence>
<evidence type="ECO:0000256" key="5">
    <source>
        <dbReference type="ARBA" id="ARBA00022771"/>
    </source>
</evidence>
<dbReference type="Gene3D" id="2.60.120.920">
    <property type="match status" value="1"/>
</dbReference>
<dbReference type="InterPro" id="IPR043136">
    <property type="entry name" value="B30.2/SPRY_sf"/>
</dbReference>
<reference evidence="13" key="1">
    <citation type="submission" date="2011-12" db="EMBL/GenBank/DDBJ databases">
        <title>The Draft Genome of Lepisosteus oculatus.</title>
        <authorList>
            <consortium name="The Broad Institute Genome Assembly &amp; Analysis Group"/>
            <consortium name="Computational R&amp;D Group"/>
            <consortium name="and Sequencing Platform"/>
            <person name="Di Palma F."/>
            <person name="Alfoldi J."/>
            <person name="Johnson J."/>
            <person name="Berlin A."/>
            <person name="Gnerre S."/>
            <person name="Jaffe D."/>
            <person name="MacCallum I."/>
            <person name="Young S."/>
            <person name="Walker B.J."/>
            <person name="Lander E.S."/>
            <person name="Lindblad-Toh K."/>
        </authorList>
    </citation>
    <scope>NUCLEOTIDE SEQUENCE [LARGE SCALE GENOMIC DNA]</scope>
</reference>
<reference evidence="12" key="3">
    <citation type="submission" date="2025-09" db="UniProtKB">
        <authorList>
            <consortium name="Ensembl"/>
        </authorList>
    </citation>
    <scope>IDENTIFICATION</scope>
</reference>
<dbReference type="Pfam" id="PF13445">
    <property type="entry name" value="zf-RING_UBOX"/>
    <property type="match status" value="1"/>
</dbReference>
<dbReference type="Pfam" id="PF00097">
    <property type="entry name" value="zf-C3HC4"/>
    <property type="match status" value="1"/>
</dbReference>
<dbReference type="PROSITE" id="PS00518">
    <property type="entry name" value="ZF_RING_1"/>
    <property type="match status" value="2"/>
</dbReference>
<dbReference type="STRING" id="7918.ENSLOCP00000010958"/>
<dbReference type="SUPFAM" id="SSF57845">
    <property type="entry name" value="B-box zinc-binding domain"/>
    <property type="match status" value="2"/>
</dbReference>
<comment type="similarity">
    <text evidence="2">Belongs to the TRIM/RBCC family.</text>
</comment>
<dbReference type="CDD" id="cd12893">
    <property type="entry name" value="SPRY_PRY_TRIM35"/>
    <property type="match status" value="1"/>
</dbReference>
<evidence type="ECO:0000256" key="3">
    <source>
        <dbReference type="ARBA" id="ARBA00022490"/>
    </source>
</evidence>
<evidence type="ECO:0000256" key="6">
    <source>
        <dbReference type="ARBA" id="ARBA00022833"/>
    </source>
</evidence>
<dbReference type="InterPro" id="IPR018957">
    <property type="entry name" value="Znf_C3HC4_RING-type"/>
</dbReference>
<dbReference type="PROSITE" id="PS50119">
    <property type="entry name" value="ZF_BBOX"/>
    <property type="match status" value="2"/>
</dbReference>